<evidence type="ECO:0000256" key="1">
    <source>
        <dbReference type="SAM" id="MobiDB-lite"/>
    </source>
</evidence>
<dbReference type="OrthoDB" id="8537952at2"/>
<dbReference type="GO" id="GO:0070063">
    <property type="term" value="F:RNA polymerase binding"/>
    <property type="evidence" value="ECO:0007669"/>
    <property type="project" value="InterPro"/>
</dbReference>
<dbReference type="Proteomes" id="UP000014463">
    <property type="component" value="Unassembled WGS sequence"/>
</dbReference>
<gene>
    <name evidence="3" type="ORF">L861_19200</name>
</gene>
<dbReference type="GO" id="GO:0006354">
    <property type="term" value="P:DNA-templated transcription elongation"/>
    <property type="evidence" value="ECO:0007669"/>
    <property type="project" value="TreeGrafter"/>
</dbReference>
<dbReference type="Pfam" id="PF01272">
    <property type="entry name" value="GreA_GreB"/>
    <property type="match status" value="1"/>
</dbReference>
<dbReference type="InterPro" id="IPR023459">
    <property type="entry name" value="Tscrpt_elong_fac_GreA/B_fam"/>
</dbReference>
<evidence type="ECO:0000259" key="2">
    <source>
        <dbReference type="Pfam" id="PF01272"/>
    </source>
</evidence>
<feature type="domain" description="Transcription elongation factor GreA/GreB C-terminal" evidence="2">
    <location>
        <begin position="90"/>
        <end position="169"/>
    </location>
</feature>
<dbReference type="Gene3D" id="3.10.50.30">
    <property type="entry name" value="Transcription elongation factor, GreA/GreB, C-terminal domain"/>
    <property type="match status" value="1"/>
</dbReference>
<dbReference type="InterPro" id="IPR036953">
    <property type="entry name" value="GreA/GreB_C_sf"/>
</dbReference>
<proteinExistence type="predicted"/>
<keyword evidence="4" id="KW-1185">Reference proteome</keyword>
<feature type="region of interest" description="Disordered" evidence="1">
    <location>
        <begin position="1"/>
        <end position="27"/>
    </location>
</feature>
<dbReference type="RefSeq" id="WP_016415785.1">
    <property type="nucleotide sequence ID" value="NZ_AUAB01000021.1"/>
</dbReference>
<dbReference type="GO" id="GO:0032784">
    <property type="term" value="P:regulation of DNA-templated transcription elongation"/>
    <property type="evidence" value="ECO:0007669"/>
    <property type="project" value="InterPro"/>
</dbReference>
<feature type="compositionally biased region" description="Basic and acidic residues" evidence="1">
    <location>
        <begin position="1"/>
        <end position="21"/>
    </location>
</feature>
<evidence type="ECO:0000313" key="3">
    <source>
        <dbReference type="EMBL" id="EPC03662.1"/>
    </source>
</evidence>
<dbReference type="AlphaFoldDB" id="S2KNH9"/>
<dbReference type="PATRIC" id="fig|1121939.11.peg.1288"/>
<name>S2KNH9_LITA3</name>
<dbReference type="PANTHER" id="PTHR30437:SF6">
    <property type="entry name" value="TRANSCRIPTION ELONGATION FACTOR GREB"/>
    <property type="match status" value="1"/>
</dbReference>
<dbReference type="eggNOG" id="COG0782">
    <property type="taxonomic scope" value="Bacteria"/>
</dbReference>
<reference evidence="3 4" key="1">
    <citation type="journal article" date="2013" name="Genome Announc.">
        <title>Draft genome sequence of the moderately halophilic gammaproteobacterium Halomonas anticariensis FP35.</title>
        <authorList>
            <person name="Tahrioui A."/>
            <person name="Quesada E."/>
            <person name="Llamas I."/>
        </authorList>
    </citation>
    <scope>NUCLEOTIDE SEQUENCE [LARGE SCALE GENOMIC DNA]</scope>
    <source>
        <strain evidence="4">DSM 16096 / CECT 5854 / LMG 22089 / FP35</strain>
    </source>
</reference>
<dbReference type="SUPFAM" id="SSF54534">
    <property type="entry name" value="FKBP-like"/>
    <property type="match status" value="1"/>
</dbReference>
<comment type="caution">
    <text evidence="3">The sequence shown here is derived from an EMBL/GenBank/DDBJ whole genome shotgun (WGS) entry which is preliminary data.</text>
</comment>
<dbReference type="STRING" id="1121939.L861_19200"/>
<dbReference type="PANTHER" id="PTHR30437">
    <property type="entry name" value="TRANSCRIPTION ELONGATION FACTOR GREA"/>
    <property type="match status" value="1"/>
</dbReference>
<accession>S2KNH9</accession>
<dbReference type="PIRSF" id="PIRSF006092">
    <property type="entry name" value="GreA_GreB"/>
    <property type="match status" value="1"/>
</dbReference>
<evidence type="ECO:0000313" key="4">
    <source>
        <dbReference type="Proteomes" id="UP000014463"/>
    </source>
</evidence>
<protein>
    <recommendedName>
        <fullName evidence="2">Transcription elongation factor GreA/GreB C-terminal domain-containing protein</fullName>
    </recommendedName>
</protein>
<organism evidence="3 4">
    <name type="scientific">Litchfieldella anticariensis (strain DSM 16096 / CECT 5854 / CIP 108499 / LMG 22089 / FP35)</name>
    <name type="common">Halomonas anticariensis</name>
    <dbReference type="NCBI Taxonomy" id="1121939"/>
    <lineage>
        <taxon>Bacteria</taxon>
        <taxon>Pseudomonadati</taxon>
        <taxon>Pseudomonadota</taxon>
        <taxon>Gammaproteobacteria</taxon>
        <taxon>Oceanospirillales</taxon>
        <taxon>Halomonadaceae</taxon>
        <taxon>Litchfieldella</taxon>
    </lineage>
</organism>
<dbReference type="InterPro" id="IPR001437">
    <property type="entry name" value="Tscrpt_elong_fac_GreA/B_C"/>
</dbReference>
<dbReference type="EMBL" id="ASTJ01000012">
    <property type="protein sequence ID" value="EPC03662.1"/>
    <property type="molecule type" value="Genomic_DNA"/>
</dbReference>
<dbReference type="GO" id="GO:0003677">
    <property type="term" value="F:DNA binding"/>
    <property type="evidence" value="ECO:0007669"/>
    <property type="project" value="InterPro"/>
</dbReference>
<sequence>MSRAFTREDDERPEAPPERAISDQPNYMTQRGYEAMQRQLAVLQQRREVLMGSEALERESDLALVERDIRYYNARLASAIVVPPQSTAPEQVAFGTRVHFEDEKGNTHCYRIVGEDEALASADEQPEHTTRLLSWASPLARALMRSSVGDRVVWPRPSGNLEIEVTAIES</sequence>